<feature type="region of interest" description="Disordered" evidence="1">
    <location>
        <begin position="153"/>
        <end position="405"/>
    </location>
</feature>
<protein>
    <submittedName>
        <fullName evidence="3">WW domain binding protein 11-domain-containing protein</fullName>
    </submittedName>
</protein>
<sequence length="513" mass="53435">MAKGSNPVDAHRKAQRKQELKKNKQKRETQREVSTVKTDLRPIEAEIRRLNQEAQKGPLSKADKDELSRLRADLARITKAKQEYVEKHPEHRKFVFPERAPAPNAHDAASDEPAGLYDRNGRLKHPERSIYYDPVFNPFGAPPPGMPYREKPEFAMMRFGGGGGGGGGPTQEEMAAFQPVVQPHSSGDEDSSDEDDDDDDDIVMPAGPPPTGAPPGDDDASSDDSDDSMDIPLPPGPPPPRPGTEPPKTTSRIAIPRPPSSRPSASSFFPPQHPHPHALPPRPAFPSHPPPPPRGAGAGAGAGARAGAQPHPPQHPRLPARPPPAAAHMSDPLNAAGGPQRAFQQGRAGPGPGAGASIGPVQQPAPSDAAAPPSAAPSPFLPLPGAAAAAGSSAATISAAPQLRDLKKEATAFVPAAMRRKMAQQKATLAKAGLTSVDAARGAGGAGGAGETEGGEKKKSLVEEMRERGIGVAGVVGGGAGAGVAQQNREGGAKTDQGKEDYERFRAEMGEFL</sequence>
<feature type="compositionally biased region" description="Pro residues" evidence="1">
    <location>
        <begin position="271"/>
        <end position="294"/>
    </location>
</feature>
<evidence type="ECO:0000313" key="4">
    <source>
        <dbReference type="Proteomes" id="UP000311382"/>
    </source>
</evidence>
<dbReference type="InterPro" id="IPR019007">
    <property type="entry name" value="Wbp11/ELF5/Saf1_N"/>
</dbReference>
<evidence type="ECO:0000259" key="2">
    <source>
        <dbReference type="Pfam" id="PF09429"/>
    </source>
</evidence>
<feature type="domain" description="Wbp11/ELF5/Saf1 N-terminal" evidence="2">
    <location>
        <begin position="3"/>
        <end position="79"/>
    </location>
</feature>
<feature type="compositionally biased region" description="Low complexity" evidence="1">
    <location>
        <begin position="357"/>
        <end position="373"/>
    </location>
</feature>
<feature type="compositionally biased region" description="Basic and acidic residues" evidence="1">
    <location>
        <begin position="82"/>
        <end position="96"/>
    </location>
</feature>
<name>A0A5C5FN29_9BASI</name>
<feature type="region of interest" description="Disordered" evidence="1">
    <location>
        <begin position="82"/>
        <end position="121"/>
    </location>
</feature>
<feature type="compositionally biased region" description="Low complexity" evidence="1">
    <location>
        <begin position="383"/>
        <end position="401"/>
    </location>
</feature>
<accession>A0A5C5FN29</accession>
<comment type="caution">
    <text evidence="3">The sequence shown here is derived from an EMBL/GenBank/DDBJ whole genome shotgun (WGS) entry which is preliminary data.</text>
</comment>
<feature type="compositionally biased region" description="Gly residues" evidence="1">
    <location>
        <begin position="442"/>
        <end position="452"/>
    </location>
</feature>
<dbReference type="OrthoDB" id="205569at2759"/>
<dbReference type="EMBL" id="SOZI01000183">
    <property type="protein sequence ID" value="TNY17689.1"/>
    <property type="molecule type" value="Genomic_DNA"/>
</dbReference>
<dbReference type="AlphaFoldDB" id="A0A5C5FN29"/>
<organism evidence="3 4">
    <name type="scientific">Rhodotorula diobovata</name>
    <dbReference type="NCBI Taxonomy" id="5288"/>
    <lineage>
        <taxon>Eukaryota</taxon>
        <taxon>Fungi</taxon>
        <taxon>Dikarya</taxon>
        <taxon>Basidiomycota</taxon>
        <taxon>Pucciniomycotina</taxon>
        <taxon>Microbotryomycetes</taxon>
        <taxon>Sporidiobolales</taxon>
        <taxon>Sporidiobolaceae</taxon>
        <taxon>Rhodotorula</taxon>
    </lineage>
</organism>
<evidence type="ECO:0000313" key="3">
    <source>
        <dbReference type="EMBL" id="TNY17689.1"/>
    </source>
</evidence>
<feature type="compositionally biased region" description="Pro residues" evidence="1">
    <location>
        <begin position="310"/>
        <end position="325"/>
    </location>
</feature>
<reference evidence="3 4" key="1">
    <citation type="submission" date="2019-03" db="EMBL/GenBank/DDBJ databases">
        <title>Rhodosporidium diobovatum UCD-FST 08-225 genome sequencing, assembly, and annotation.</title>
        <authorList>
            <person name="Fakankun I.U."/>
            <person name="Fristensky B."/>
            <person name="Levin D.B."/>
        </authorList>
    </citation>
    <scope>NUCLEOTIDE SEQUENCE [LARGE SCALE GENOMIC DNA]</scope>
    <source>
        <strain evidence="3 4">UCD-FST 08-225</strain>
    </source>
</reference>
<feature type="compositionally biased region" description="Gly residues" evidence="1">
    <location>
        <begin position="159"/>
        <end position="169"/>
    </location>
</feature>
<dbReference type="Proteomes" id="UP000311382">
    <property type="component" value="Unassembled WGS sequence"/>
</dbReference>
<evidence type="ECO:0000256" key="1">
    <source>
        <dbReference type="SAM" id="MobiDB-lite"/>
    </source>
</evidence>
<dbReference type="STRING" id="5288.A0A5C5FN29"/>
<keyword evidence="4" id="KW-1185">Reference proteome</keyword>
<dbReference type="GO" id="GO:0006396">
    <property type="term" value="P:RNA processing"/>
    <property type="evidence" value="ECO:0007669"/>
    <property type="project" value="InterPro"/>
</dbReference>
<gene>
    <name evidence="3" type="ORF">DMC30DRAFT_429366</name>
</gene>
<feature type="compositionally biased region" description="Basic and acidic residues" evidence="1">
    <location>
        <begin position="9"/>
        <end position="31"/>
    </location>
</feature>
<feature type="compositionally biased region" description="Pro residues" evidence="1">
    <location>
        <begin position="232"/>
        <end position="245"/>
    </location>
</feature>
<feature type="region of interest" description="Disordered" evidence="1">
    <location>
        <begin position="1"/>
        <end position="67"/>
    </location>
</feature>
<dbReference type="Pfam" id="PF12622">
    <property type="entry name" value="NpwBP"/>
    <property type="match status" value="1"/>
</dbReference>
<proteinExistence type="predicted"/>
<feature type="compositionally biased region" description="Acidic residues" evidence="1">
    <location>
        <begin position="216"/>
        <end position="229"/>
    </location>
</feature>
<feature type="compositionally biased region" description="Acidic residues" evidence="1">
    <location>
        <begin position="188"/>
        <end position="202"/>
    </location>
</feature>
<feature type="compositionally biased region" description="Basic and acidic residues" evidence="1">
    <location>
        <begin position="38"/>
        <end position="51"/>
    </location>
</feature>
<dbReference type="Pfam" id="PF09429">
    <property type="entry name" value="Wbp11"/>
    <property type="match status" value="1"/>
</dbReference>
<feature type="region of interest" description="Disordered" evidence="1">
    <location>
        <begin position="439"/>
        <end position="459"/>
    </location>
</feature>